<dbReference type="OrthoDB" id="6401090at2"/>
<feature type="transmembrane region" description="Helical" evidence="1">
    <location>
        <begin position="56"/>
        <end position="77"/>
    </location>
</feature>
<dbReference type="EMBL" id="FOGB01000004">
    <property type="protein sequence ID" value="SEQ51814.1"/>
    <property type="molecule type" value="Genomic_DNA"/>
</dbReference>
<keyword evidence="1" id="KW-1133">Transmembrane helix</keyword>
<feature type="transmembrane region" description="Helical" evidence="1">
    <location>
        <begin position="89"/>
        <end position="111"/>
    </location>
</feature>
<accession>A0A1H9GP82</accession>
<keyword evidence="1" id="KW-0472">Membrane</keyword>
<evidence type="ECO:0000256" key="1">
    <source>
        <dbReference type="SAM" id="Phobius"/>
    </source>
</evidence>
<organism evidence="2 3">
    <name type="scientific">Amphritea atlantica</name>
    <dbReference type="NCBI Taxonomy" id="355243"/>
    <lineage>
        <taxon>Bacteria</taxon>
        <taxon>Pseudomonadati</taxon>
        <taxon>Pseudomonadota</taxon>
        <taxon>Gammaproteobacteria</taxon>
        <taxon>Oceanospirillales</taxon>
        <taxon>Oceanospirillaceae</taxon>
        <taxon>Amphritea</taxon>
    </lineage>
</organism>
<feature type="transmembrane region" description="Helical" evidence="1">
    <location>
        <begin position="26"/>
        <end position="44"/>
    </location>
</feature>
<keyword evidence="3" id="KW-1185">Reference proteome</keyword>
<dbReference type="STRING" id="355243.SAMN03080615_01802"/>
<dbReference type="RefSeq" id="WP_091356831.1">
    <property type="nucleotide sequence ID" value="NZ_AP025284.1"/>
</dbReference>
<name>A0A1H9GP82_9GAMM</name>
<protein>
    <recommendedName>
        <fullName evidence="4">Ferric reductase like transmembrane component</fullName>
    </recommendedName>
</protein>
<proteinExistence type="predicted"/>
<reference evidence="3" key="1">
    <citation type="submission" date="2016-10" db="EMBL/GenBank/DDBJ databases">
        <authorList>
            <person name="Varghese N."/>
            <person name="Submissions S."/>
        </authorList>
    </citation>
    <scope>NUCLEOTIDE SEQUENCE [LARGE SCALE GENOMIC DNA]</scope>
    <source>
        <strain evidence="3">DSM 18887</strain>
    </source>
</reference>
<dbReference type="Proteomes" id="UP000198749">
    <property type="component" value="Unassembled WGS sequence"/>
</dbReference>
<evidence type="ECO:0008006" key="4">
    <source>
        <dbReference type="Google" id="ProtNLM"/>
    </source>
</evidence>
<evidence type="ECO:0000313" key="2">
    <source>
        <dbReference type="EMBL" id="SEQ51814.1"/>
    </source>
</evidence>
<feature type="transmembrane region" description="Helical" evidence="1">
    <location>
        <begin position="280"/>
        <end position="299"/>
    </location>
</feature>
<evidence type="ECO:0000313" key="3">
    <source>
        <dbReference type="Proteomes" id="UP000198749"/>
    </source>
</evidence>
<feature type="transmembrane region" description="Helical" evidence="1">
    <location>
        <begin position="123"/>
        <end position="142"/>
    </location>
</feature>
<keyword evidence="1" id="KW-0812">Transmembrane</keyword>
<gene>
    <name evidence="2" type="ORF">SAMN03080615_01802</name>
</gene>
<sequence length="300" mass="34577">MSNNKVADTQQKTDINKLYLSPFEQFAAPFVSVSLGLFLLWGWQQRDEYLITAEWGLGYWLGLVAGVIFLLIFIYPLRKKFKFMRSTGAIKIWFNLHMFMGVIAPVMIAFHCNFSLGATNSNVALYSMLFVVASGIAGRYIYAQIHYGLFGTHTRIEELMDISHEARKMLGQSGGLAPAIEHKIKEFEDYVMRPGGGLLSFIPRKIFIGVSTWITYFTLRRRLRPIIATQARLAGWDRKQQKKQYKESCKLVGILLKAIRKMAVYTFYEKLFHNWHKIHVVFFSMLLITGLIHVAAVHMY</sequence>
<dbReference type="AlphaFoldDB" id="A0A1H9GP82"/>